<dbReference type="InterPro" id="IPR035892">
    <property type="entry name" value="C2_domain_sf"/>
</dbReference>
<dbReference type="InterPro" id="IPR036034">
    <property type="entry name" value="PDZ_sf"/>
</dbReference>
<evidence type="ECO:0000313" key="4">
    <source>
        <dbReference type="EMBL" id="CAA9995242.1"/>
    </source>
</evidence>
<dbReference type="GO" id="GO:0031267">
    <property type="term" value="F:small GTPase binding"/>
    <property type="evidence" value="ECO:0007669"/>
    <property type="project" value="InterPro"/>
</dbReference>
<dbReference type="GO" id="GO:0048788">
    <property type="term" value="C:cytoskeleton of presynaptic active zone"/>
    <property type="evidence" value="ECO:0007669"/>
    <property type="project" value="TreeGrafter"/>
</dbReference>
<organism evidence="4 5">
    <name type="scientific">Nesidiocoris tenuis</name>
    <dbReference type="NCBI Taxonomy" id="355587"/>
    <lineage>
        <taxon>Eukaryota</taxon>
        <taxon>Metazoa</taxon>
        <taxon>Ecdysozoa</taxon>
        <taxon>Arthropoda</taxon>
        <taxon>Hexapoda</taxon>
        <taxon>Insecta</taxon>
        <taxon>Pterygota</taxon>
        <taxon>Neoptera</taxon>
        <taxon>Paraneoptera</taxon>
        <taxon>Hemiptera</taxon>
        <taxon>Heteroptera</taxon>
        <taxon>Panheteroptera</taxon>
        <taxon>Cimicomorpha</taxon>
        <taxon>Miridae</taxon>
        <taxon>Dicyphina</taxon>
        <taxon>Nesidiocoris</taxon>
    </lineage>
</organism>
<dbReference type="GO" id="GO:0048167">
    <property type="term" value="P:regulation of synaptic plasticity"/>
    <property type="evidence" value="ECO:0007669"/>
    <property type="project" value="TreeGrafter"/>
</dbReference>
<evidence type="ECO:0000313" key="5">
    <source>
        <dbReference type="Proteomes" id="UP000479000"/>
    </source>
</evidence>
<keyword evidence="5" id="KW-1185">Reference proteome</keyword>
<comment type="subcellular location">
    <subcellularLocation>
        <location evidence="2">Synapse</location>
    </subcellularLocation>
</comment>
<dbReference type="GO" id="GO:0050806">
    <property type="term" value="P:positive regulation of synaptic transmission"/>
    <property type="evidence" value="ECO:0007669"/>
    <property type="project" value="TreeGrafter"/>
</dbReference>
<dbReference type="GO" id="GO:0044325">
    <property type="term" value="F:transmembrane transporter binding"/>
    <property type="evidence" value="ECO:0007669"/>
    <property type="project" value="TreeGrafter"/>
</dbReference>
<evidence type="ECO:0000256" key="1">
    <source>
        <dbReference type="ARBA" id="ARBA00023018"/>
    </source>
</evidence>
<feature type="compositionally biased region" description="Low complexity" evidence="3">
    <location>
        <begin position="203"/>
        <end position="216"/>
    </location>
</feature>
<feature type="compositionally biased region" description="Polar residues" evidence="3">
    <location>
        <begin position="141"/>
        <end position="152"/>
    </location>
</feature>
<dbReference type="EMBL" id="CADCXU010003229">
    <property type="protein sequence ID" value="CAA9995242.1"/>
    <property type="molecule type" value="Genomic_DNA"/>
</dbReference>
<accession>A0A6H5FZG2</accession>
<dbReference type="InterPro" id="IPR039032">
    <property type="entry name" value="Rim-like"/>
</dbReference>
<feature type="region of interest" description="Disordered" evidence="3">
    <location>
        <begin position="237"/>
        <end position="294"/>
    </location>
</feature>
<reference evidence="4 5" key="1">
    <citation type="submission" date="2020-02" db="EMBL/GenBank/DDBJ databases">
        <authorList>
            <person name="Ferguson B K."/>
        </authorList>
    </citation>
    <scope>NUCLEOTIDE SEQUENCE [LARGE SCALE GENOMIC DNA]</scope>
</reference>
<sequence length="405" mass="43368">MILKKNAREVGGGHASSANILGLKVVGGKLLESGGRGALIDKVKKGSIADVEGQLRPESKQEPQVELIVSRALGPRHSRRSYVHPSKEVYDMRKDKPSVLITSPGSPDVHGQHNPRLRGNRMPPAAANINVGGRIQVPMNQRSHSAAPTDSPSLHGRARSKSPHRSLSPPDYSDLSHPHPYEGRHRSPPEKEPGDPCDSDMESVASVTSSAFSTQSERPRTSTRVFSPFSQIGYVTDVSDHVPPASDGSLSDTALGRQHISGSRRKAPSGGGGSSSQKSAPSGMGKKSSSTSQLSSTVRWSNIVNRSLDANRAERFHSLPYRRVVHSEICWAPSLKGSDGGQLSDFIDGLGPGQLVGRQVLGAPSLGDIQLSMCYQKGYLEVEVIRARGLQAKANCKVLPELAEF</sequence>
<dbReference type="Gene3D" id="2.30.42.10">
    <property type="match status" value="1"/>
</dbReference>
<evidence type="ECO:0008006" key="6">
    <source>
        <dbReference type="Google" id="ProtNLM"/>
    </source>
</evidence>
<dbReference type="GO" id="GO:0042734">
    <property type="term" value="C:presynaptic membrane"/>
    <property type="evidence" value="ECO:0007669"/>
    <property type="project" value="TreeGrafter"/>
</dbReference>
<proteinExistence type="predicted"/>
<feature type="compositionally biased region" description="Basic and acidic residues" evidence="3">
    <location>
        <begin position="174"/>
        <end position="194"/>
    </location>
</feature>
<evidence type="ECO:0000256" key="2">
    <source>
        <dbReference type="ARBA" id="ARBA00034103"/>
    </source>
</evidence>
<feature type="compositionally biased region" description="Low complexity" evidence="3">
    <location>
        <begin position="275"/>
        <end position="294"/>
    </location>
</feature>
<dbReference type="GO" id="GO:0048791">
    <property type="term" value="P:calcium ion-regulated exocytosis of neurotransmitter"/>
    <property type="evidence" value="ECO:0007669"/>
    <property type="project" value="TreeGrafter"/>
</dbReference>
<evidence type="ECO:0000256" key="3">
    <source>
        <dbReference type="SAM" id="MobiDB-lite"/>
    </source>
</evidence>
<dbReference type="Gene3D" id="2.60.40.150">
    <property type="entry name" value="C2 domain"/>
    <property type="match status" value="1"/>
</dbReference>
<gene>
    <name evidence="4" type="ORF">NTEN_LOCUS2033</name>
</gene>
<name>A0A6H5FZG2_9HEMI</name>
<dbReference type="Proteomes" id="UP000479000">
    <property type="component" value="Unassembled WGS sequence"/>
</dbReference>
<dbReference type="AlphaFoldDB" id="A0A6H5FZG2"/>
<keyword evidence="1" id="KW-0770">Synapse</keyword>
<dbReference type="GO" id="GO:0042391">
    <property type="term" value="P:regulation of membrane potential"/>
    <property type="evidence" value="ECO:0007669"/>
    <property type="project" value="TreeGrafter"/>
</dbReference>
<feature type="region of interest" description="Disordered" evidence="3">
    <location>
        <begin position="141"/>
        <end position="224"/>
    </location>
</feature>
<dbReference type="PANTHER" id="PTHR12157">
    <property type="entry name" value="REGULATING SYNAPTIC MEMBRANE EXOCYTOSIS PROTEIN"/>
    <property type="match status" value="1"/>
</dbReference>
<dbReference type="OrthoDB" id="420032at2759"/>
<feature type="region of interest" description="Disordered" evidence="3">
    <location>
        <begin position="99"/>
        <end position="127"/>
    </location>
</feature>
<dbReference type="PANTHER" id="PTHR12157:SF21">
    <property type="entry name" value="RAB3 INTERACTING MOLECULE, ISOFORM F"/>
    <property type="match status" value="1"/>
</dbReference>
<protein>
    <recommendedName>
        <fullName evidence="6">PDZ domain-containing protein</fullName>
    </recommendedName>
</protein>